<accession>A0ACA9MNS5</accession>
<gene>
    <name evidence="1" type="ORF">DHETER_LOCUS7361</name>
</gene>
<evidence type="ECO:0000313" key="1">
    <source>
        <dbReference type="EMBL" id="CAG8603894.1"/>
    </source>
</evidence>
<proteinExistence type="predicted"/>
<dbReference type="Proteomes" id="UP000789702">
    <property type="component" value="Unassembled WGS sequence"/>
</dbReference>
<dbReference type="EMBL" id="CAJVPU010010255">
    <property type="protein sequence ID" value="CAG8603894.1"/>
    <property type="molecule type" value="Genomic_DNA"/>
</dbReference>
<evidence type="ECO:0000313" key="2">
    <source>
        <dbReference type="Proteomes" id="UP000789702"/>
    </source>
</evidence>
<keyword evidence="2" id="KW-1185">Reference proteome</keyword>
<organism evidence="1 2">
    <name type="scientific">Dentiscutata heterogama</name>
    <dbReference type="NCBI Taxonomy" id="1316150"/>
    <lineage>
        <taxon>Eukaryota</taxon>
        <taxon>Fungi</taxon>
        <taxon>Fungi incertae sedis</taxon>
        <taxon>Mucoromycota</taxon>
        <taxon>Glomeromycotina</taxon>
        <taxon>Glomeromycetes</taxon>
        <taxon>Diversisporales</taxon>
        <taxon>Gigasporaceae</taxon>
        <taxon>Dentiscutata</taxon>
    </lineage>
</organism>
<name>A0ACA9MNS5_9GLOM</name>
<feature type="non-terminal residue" evidence="1">
    <location>
        <position position="1"/>
    </location>
</feature>
<protein>
    <submittedName>
        <fullName evidence="1">12050_t:CDS:1</fullName>
    </submittedName>
</protein>
<reference evidence="1" key="1">
    <citation type="submission" date="2021-06" db="EMBL/GenBank/DDBJ databases">
        <authorList>
            <person name="Kallberg Y."/>
            <person name="Tangrot J."/>
            <person name="Rosling A."/>
        </authorList>
    </citation>
    <scope>NUCLEOTIDE SEQUENCE</scope>
    <source>
        <strain evidence="1">IL203A</strain>
    </source>
</reference>
<sequence length="346" mass="39597">YNNIIKEVLHSNGSLCDLVKTLDSRLEKEAEWNYFFEYQTLSICVGIASVSSEILPAVDYILLEYLMPQILSIEHIEMAQCLYFDATLVNLSVIGLDNKNENVDDQFTEDVYDAKQILLKSMISKVDQINIKETWQITDKRPGNSQRKHFVIVLDSISYMCTCMSNISHGILCQHYFQVMLVSRISGFHIGIVVSRWYCNSKKKKIDQENVIFANSDASEAQQAISNRSAAARRSKFGEIWGLARQAVQLAIECDDNDMELWLKCFINQKKHLLIQNEEPKDSDDSKDSKKENNSTIKNPAITKYRGRPATKRFKAATEKPRHQTYTCRSCGKTRHNSARCQKKGG</sequence>
<comment type="caution">
    <text evidence="1">The sequence shown here is derived from an EMBL/GenBank/DDBJ whole genome shotgun (WGS) entry which is preliminary data.</text>
</comment>